<evidence type="ECO:0000256" key="1">
    <source>
        <dbReference type="SAM" id="MobiDB-lite"/>
    </source>
</evidence>
<dbReference type="AlphaFoldDB" id="A0A0C3RRW4"/>
<dbReference type="EMBL" id="KN840643">
    <property type="protein sequence ID" value="KIP02936.1"/>
    <property type="molecule type" value="Genomic_DNA"/>
</dbReference>
<name>A0A0C3RRW4_PHLG1</name>
<dbReference type="OrthoDB" id="5427664at2759"/>
<keyword evidence="2" id="KW-0812">Transmembrane</keyword>
<feature type="transmembrane region" description="Helical" evidence="2">
    <location>
        <begin position="220"/>
        <end position="238"/>
    </location>
</feature>
<feature type="region of interest" description="Disordered" evidence="1">
    <location>
        <begin position="288"/>
        <end position="309"/>
    </location>
</feature>
<organism evidence="3 4">
    <name type="scientific">Phlebiopsis gigantea (strain 11061_1 CR5-6)</name>
    <name type="common">White-rot fungus</name>
    <name type="synonym">Peniophora gigantea</name>
    <dbReference type="NCBI Taxonomy" id="745531"/>
    <lineage>
        <taxon>Eukaryota</taxon>
        <taxon>Fungi</taxon>
        <taxon>Dikarya</taxon>
        <taxon>Basidiomycota</taxon>
        <taxon>Agaricomycotina</taxon>
        <taxon>Agaricomycetes</taxon>
        <taxon>Polyporales</taxon>
        <taxon>Phanerochaetaceae</taxon>
        <taxon>Phlebiopsis</taxon>
    </lineage>
</organism>
<feature type="region of interest" description="Disordered" evidence="1">
    <location>
        <begin position="342"/>
        <end position="384"/>
    </location>
</feature>
<evidence type="ECO:0000313" key="4">
    <source>
        <dbReference type="Proteomes" id="UP000053257"/>
    </source>
</evidence>
<dbReference type="Proteomes" id="UP000053257">
    <property type="component" value="Unassembled WGS sequence"/>
</dbReference>
<feature type="transmembrane region" description="Helical" evidence="2">
    <location>
        <begin position="258"/>
        <end position="279"/>
    </location>
</feature>
<reference evidence="3 4" key="1">
    <citation type="journal article" date="2014" name="PLoS Genet.">
        <title>Analysis of the Phlebiopsis gigantea genome, transcriptome and secretome provides insight into its pioneer colonization strategies of wood.</title>
        <authorList>
            <person name="Hori C."/>
            <person name="Ishida T."/>
            <person name="Igarashi K."/>
            <person name="Samejima M."/>
            <person name="Suzuki H."/>
            <person name="Master E."/>
            <person name="Ferreira P."/>
            <person name="Ruiz-Duenas F.J."/>
            <person name="Held B."/>
            <person name="Canessa P."/>
            <person name="Larrondo L.F."/>
            <person name="Schmoll M."/>
            <person name="Druzhinina I.S."/>
            <person name="Kubicek C.P."/>
            <person name="Gaskell J.A."/>
            <person name="Kersten P."/>
            <person name="St John F."/>
            <person name="Glasner J."/>
            <person name="Sabat G."/>
            <person name="Splinter BonDurant S."/>
            <person name="Syed K."/>
            <person name="Yadav J."/>
            <person name="Mgbeahuruike A.C."/>
            <person name="Kovalchuk A."/>
            <person name="Asiegbu F.O."/>
            <person name="Lackner G."/>
            <person name="Hoffmeister D."/>
            <person name="Rencoret J."/>
            <person name="Gutierrez A."/>
            <person name="Sun H."/>
            <person name="Lindquist E."/>
            <person name="Barry K."/>
            <person name="Riley R."/>
            <person name="Grigoriev I.V."/>
            <person name="Henrissat B."/>
            <person name="Kues U."/>
            <person name="Berka R.M."/>
            <person name="Martinez A.T."/>
            <person name="Covert S.F."/>
            <person name="Blanchette R.A."/>
            <person name="Cullen D."/>
        </authorList>
    </citation>
    <scope>NUCLEOTIDE SEQUENCE [LARGE SCALE GENOMIC DNA]</scope>
    <source>
        <strain evidence="3 4">11061_1 CR5-6</strain>
    </source>
</reference>
<feature type="transmembrane region" description="Helical" evidence="2">
    <location>
        <begin position="89"/>
        <end position="111"/>
    </location>
</feature>
<keyword evidence="2" id="KW-1133">Transmembrane helix</keyword>
<feature type="transmembrane region" description="Helical" evidence="2">
    <location>
        <begin position="149"/>
        <end position="171"/>
    </location>
</feature>
<keyword evidence="2" id="KW-0472">Membrane</keyword>
<evidence type="ECO:0000313" key="3">
    <source>
        <dbReference type="EMBL" id="KIP02936.1"/>
    </source>
</evidence>
<protein>
    <submittedName>
        <fullName evidence="3">Uncharacterized protein</fullName>
    </submittedName>
</protein>
<dbReference type="HOGENOM" id="CLU_040314_0_0_1"/>
<keyword evidence="4" id="KW-1185">Reference proteome</keyword>
<accession>A0A0C3RRW4</accession>
<feature type="compositionally biased region" description="Low complexity" evidence="1">
    <location>
        <begin position="345"/>
        <end position="354"/>
    </location>
</feature>
<sequence>MFSIQFTWCYPHSIASFSTLSCISSLAVAPTLPIWRLNPSEYSERERNRHAITLAEDEASRGFMKLMQTSFYNNVHRQQAKAAQERARLVLSLAILLQVVMQWAWAIFLFVSPYYGQPECSGGTVVVMFLTPFRARDINSFDGNGLRFLVWPMWLLFCVGITLSLTVILAVSSSFRATEEFSRPSASVGGGTTPATPVPLAWAHMVMDSLPPWRDRRRQFVFWCNCLSFVVWGMFVAASEWQKVKNCIFAGEDNFGGLGQITAVFVSLVPLWSLAVALYKYPSLRRHRKRHEQQAQRQPHGGTSRAASVVAPVRRPYGHTLHPSDASEGYEMQSFVDSLRGHTYSPVSSSAPSSPELPMFTRRTTSVRHGPREMARRRSRVEPS</sequence>
<feature type="compositionally biased region" description="Basic and acidic residues" evidence="1">
    <location>
        <begin position="370"/>
        <end position="384"/>
    </location>
</feature>
<evidence type="ECO:0000256" key="2">
    <source>
        <dbReference type="SAM" id="Phobius"/>
    </source>
</evidence>
<gene>
    <name evidence="3" type="ORF">PHLGIDRAFT_122010</name>
</gene>
<proteinExistence type="predicted"/>